<dbReference type="Proteomes" id="UP000815677">
    <property type="component" value="Unassembled WGS sequence"/>
</dbReference>
<gene>
    <name evidence="1" type="ORF">MCHLO_15147</name>
</gene>
<keyword evidence="2" id="KW-1185">Reference proteome</keyword>
<keyword evidence="1" id="KW-0808">Transferase</keyword>
<evidence type="ECO:0000313" key="1">
    <source>
        <dbReference type="EMBL" id="GAT58759.1"/>
    </source>
</evidence>
<name>A0ABQ0M635_MYCCL</name>
<dbReference type="SUPFAM" id="SSF56112">
    <property type="entry name" value="Protein kinase-like (PK-like)"/>
    <property type="match status" value="1"/>
</dbReference>
<dbReference type="Gene3D" id="1.10.510.10">
    <property type="entry name" value="Transferase(Phosphotransferase) domain 1"/>
    <property type="match status" value="1"/>
</dbReference>
<keyword evidence="1" id="KW-0418">Kinase</keyword>
<evidence type="ECO:0000313" key="2">
    <source>
        <dbReference type="Proteomes" id="UP000815677"/>
    </source>
</evidence>
<protein>
    <submittedName>
        <fullName evidence="1">TKL/TKL-ccin protein kinase</fullName>
    </submittedName>
</protein>
<proteinExistence type="predicted"/>
<dbReference type="InterPro" id="IPR008266">
    <property type="entry name" value="Tyr_kinase_AS"/>
</dbReference>
<dbReference type="InterPro" id="IPR011009">
    <property type="entry name" value="Kinase-like_dom_sf"/>
</dbReference>
<dbReference type="EMBL" id="DF849761">
    <property type="protein sequence ID" value="GAT58759.1"/>
    <property type="molecule type" value="Genomic_DNA"/>
</dbReference>
<organism evidence="1 2">
    <name type="scientific">Mycena chlorophos</name>
    <name type="common">Agaric fungus</name>
    <name type="synonym">Agaricus chlorophos</name>
    <dbReference type="NCBI Taxonomy" id="658473"/>
    <lineage>
        <taxon>Eukaryota</taxon>
        <taxon>Fungi</taxon>
        <taxon>Dikarya</taxon>
        <taxon>Basidiomycota</taxon>
        <taxon>Agaricomycotina</taxon>
        <taxon>Agaricomycetes</taxon>
        <taxon>Agaricomycetidae</taxon>
        <taxon>Agaricales</taxon>
        <taxon>Marasmiineae</taxon>
        <taxon>Mycenaceae</taxon>
        <taxon>Mycena</taxon>
    </lineage>
</organism>
<sequence>MTVAYIERLGTLRARQYAKRPEILLRAVGCPMLAKNSQPSARCPRRRELNKKQQQPQLHLFFGSIRVQTHSDPKDRPLHEQALRRPCRKPNGTDPWPWLEADSGTFTAANIADVPLRSRGCSCTRKTRRRRCATSPRNFIKRRYSGRTSTIPIYILPFMGLYCDERIGADRPLQSLFLPCPWMKNGTVCKYIESNPDVAIERLMRFFVCGSGMLLSAFHQLLEVVQGVEHLHDQMIVHGDLRGDNILVDDGGHVLLAMSIRRARALPGEEARDGWRRNCSSRNLGRSSGGPSSRMCLRLRACVTSCTMVPKRCSSILSMRHRSPRCDPRHTGPPESLLAMRTRTTTACAGNRSPAGGHPPETGPAPAMCRHVMIQMGAGVSAASFAELELVVDPGAEYVSDAVQGASLNLSAGLMNNVATRNSTSSFGLFALSHCVAIGRGQPVDQLAQPAQVCV</sequence>
<reference evidence="1" key="1">
    <citation type="submission" date="2014-09" db="EMBL/GenBank/DDBJ databases">
        <title>Genome sequence of the luminous mushroom Mycena chlorophos for searching fungal bioluminescence genes.</title>
        <authorList>
            <person name="Tanaka Y."/>
            <person name="Kasuga D."/>
            <person name="Oba Y."/>
            <person name="Hase S."/>
            <person name="Sato K."/>
            <person name="Oba Y."/>
            <person name="Sakakibara Y."/>
        </authorList>
    </citation>
    <scope>NUCLEOTIDE SEQUENCE</scope>
</reference>
<dbReference type="PROSITE" id="PS00109">
    <property type="entry name" value="PROTEIN_KINASE_TYR"/>
    <property type="match status" value="1"/>
</dbReference>
<accession>A0ABQ0M635</accession>
<dbReference type="GO" id="GO:0016301">
    <property type="term" value="F:kinase activity"/>
    <property type="evidence" value="ECO:0007669"/>
    <property type="project" value="UniProtKB-KW"/>
</dbReference>